<evidence type="ECO:0000259" key="1">
    <source>
        <dbReference type="Pfam" id="PF12552"/>
    </source>
</evidence>
<organism evidence="3 4">
    <name type="scientific">Juglans regia</name>
    <name type="common">English walnut</name>
    <dbReference type="NCBI Taxonomy" id="51240"/>
    <lineage>
        <taxon>Eukaryota</taxon>
        <taxon>Viridiplantae</taxon>
        <taxon>Streptophyta</taxon>
        <taxon>Embryophyta</taxon>
        <taxon>Tracheophyta</taxon>
        <taxon>Spermatophyta</taxon>
        <taxon>Magnoliopsida</taxon>
        <taxon>eudicotyledons</taxon>
        <taxon>Gunneridae</taxon>
        <taxon>Pentapetalae</taxon>
        <taxon>rosids</taxon>
        <taxon>fabids</taxon>
        <taxon>Fagales</taxon>
        <taxon>Juglandaceae</taxon>
        <taxon>Juglans</taxon>
    </lineage>
</organism>
<sequence length="749" mass="84830">MEEEKPSEKQTNKKIVTDKMRHSQLKPVNSLLRNHGTENKACQGLCDIPVPVWEDVVNTERYPPSHKRIVDISLNKLIPSASTKELCKEVHSKKRRSYGCKSISCVDYDRMKDVNLQPAQTNEAEETRNHKFADRKYLSRDEAGHESKQLSDALKILNSNKELFIELLQDPNSLLVKHIHGLRNSQVKGSQTQFFPGAELSEYQICNMRQHEESASPERLKCCNRYLPKGNGDPIPSDRIVVLAPGPTSIQKSSERIESYFSLQYPFSLRIKGQSARPALFSFGRIKRKLKAVLGVSRKERHWMPIKKKLEKSLCDCKGSEDGGNRLNTKVAGIKSPSDVDVCGMEKSSLDVRKTDKTQKHALLPTLNPGRDFEIGFSLGQKRFSPYGNHQMIYENKCEFQKERKHSCLKPNDAMKPNDPLQVPETKPNISENHFADIKVKEYDMSPMGETKALNVPSESHSTYQAGPNHGTGTLYACEKIGYLESSRLHSSSKNQQLNFLSEVSVSNSSSYQRVEDSENQKDQVMQPSQLSVLEKVFTENLVSPSSNVYQPAELPVEALQVKFEGHYPCAEERHPLGPKINVTTTMNGDVSYSEYISAVLQASGLNWDELSIKCHSSEQLLNQSLFNELKMSNNQFCGDFMLLFDCINEVLPEACQSNSGSSPWMLCIKPIIQPLTVDKTLIQEVRKCVDWYLLPQPPPRTPQQLAEQDLARSRTWLHIGEETEDIAIEMVEGALEELLMEIILELYI</sequence>
<evidence type="ECO:0000313" key="3">
    <source>
        <dbReference type="EMBL" id="KAF5442042.1"/>
    </source>
</evidence>
<dbReference type="InterPro" id="IPR025486">
    <property type="entry name" value="DUF4378"/>
</dbReference>
<protein>
    <recommendedName>
        <fullName evidence="5">Protein TRM32-like</fullName>
    </recommendedName>
</protein>
<evidence type="ECO:0008006" key="5">
    <source>
        <dbReference type="Google" id="ProtNLM"/>
    </source>
</evidence>
<dbReference type="InterPro" id="IPR022212">
    <property type="entry name" value="DUF3741"/>
</dbReference>
<dbReference type="Pfam" id="PF12552">
    <property type="entry name" value="DUF3741"/>
    <property type="match status" value="1"/>
</dbReference>
<evidence type="ECO:0000313" key="4">
    <source>
        <dbReference type="Proteomes" id="UP000619265"/>
    </source>
</evidence>
<dbReference type="PANTHER" id="PTHR47212">
    <property type="entry name" value="ADHESIN-LIKE PROTEIN, PUTATIVE (DUF3741)-RELATED"/>
    <property type="match status" value="1"/>
</dbReference>
<reference evidence="3" key="2">
    <citation type="submission" date="2020-03" db="EMBL/GenBank/DDBJ databases">
        <title>Walnut 2.0.</title>
        <authorList>
            <person name="Marrano A."/>
            <person name="Britton M."/>
            <person name="Zimin A.V."/>
            <person name="Zaini P.A."/>
            <person name="Workman R."/>
            <person name="Puiu D."/>
            <person name="Bianco L."/>
            <person name="Allen B.J."/>
            <person name="Troggio M."/>
            <person name="Leslie C.A."/>
            <person name="Timp W."/>
            <person name="Dendekar A."/>
            <person name="Salzberg S.L."/>
            <person name="Neale D.B."/>
        </authorList>
    </citation>
    <scope>NUCLEOTIDE SEQUENCE</scope>
    <source>
        <tissue evidence="3">Leaves</tissue>
    </source>
</reference>
<dbReference type="AlphaFoldDB" id="A0A833WRH6"/>
<dbReference type="EMBL" id="LIHL02000147">
    <property type="protein sequence ID" value="KAF5442042.1"/>
    <property type="molecule type" value="Genomic_DNA"/>
</dbReference>
<reference evidence="3" key="1">
    <citation type="submission" date="2015-10" db="EMBL/GenBank/DDBJ databases">
        <authorList>
            <person name="Martinez-Garcia P.J."/>
            <person name="Crepeau M.W."/>
            <person name="Puiu D."/>
            <person name="Gonzalez-Ibeas D."/>
            <person name="Whalen J."/>
            <person name="Stevens K."/>
            <person name="Paul R."/>
            <person name="Butterfield T."/>
            <person name="Britton M."/>
            <person name="Reagan R."/>
            <person name="Chakraborty S."/>
            <person name="Walawage S.L."/>
            <person name="Vasquez-Gross H.A."/>
            <person name="Cardeno C."/>
            <person name="Famula R."/>
            <person name="Pratt K."/>
            <person name="Kuruganti S."/>
            <person name="Aradhya M.K."/>
            <person name="Leslie C.A."/>
            <person name="Dandekar A.M."/>
            <person name="Salzberg S.L."/>
            <person name="Wegrzyn J.L."/>
            <person name="Langley C.H."/>
            <person name="Neale D.B."/>
        </authorList>
    </citation>
    <scope>NUCLEOTIDE SEQUENCE</scope>
    <source>
        <tissue evidence="3">Leaves</tissue>
    </source>
</reference>
<gene>
    <name evidence="3" type="ORF">F2P56_036939</name>
</gene>
<dbReference type="PANTHER" id="PTHR47212:SF2">
    <property type="entry name" value="DUF3741 DOMAIN-CONTAINING PROTEIN"/>
    <property type="match status" value="1"/>
</dbReference>
<comment type="caution">
    <text evidence="3">The sequence shown here is derived from an EMBL/GenBank/DDBJ whole genome shotgun (WGS) entry which is preliminary data.</text>
</comment>
<dbReference type="Gramene" id="Jr_Scaffold_132_00020_p1">
    <property type="protein sequence ID" value="cds.Jr_Scaffold_132_00020_p1"/>
    <property type="gene ID" value="Jr_Scaffold_132_00020"/>
</dbReference>
<feature type="domain" description="DUF3741" evidence="1">
    <location>
        <begin position="129"/>
        <end position="173"/>
    </location>
</feature>
<dbReference type="Pfam" id="PF14309">
    <property type="entry name" value="DUF4378"/>
    <property type="match status" value="1"/>
</dbReference>
<proteinExistence type="predicted"/>
<name>A0A833WRH6_JUGRE</name>
<feature type="domain" description="DUF4378" evidence="2">
    <location>
        <begin position="595"/>
        <end position="742"/>
    </location>
</feature>
<accession>A0A833WRH6</accession>
<dbReference type="Proteomes" id="UP000619265">
    <property type="component" value="Unassembled WGS sequence"/>
</dbReference>
<evidence type="ECO:0000259" key="2">
    <source>
        <dbReference type="Pfam" id="PF14309"/>
    </source>
</evidence>